<dbReference type="GO" id="GO:0016787">
    <property type="term" value="F:hydrolase activity"/>
    <property type="evidence" value="ECO:0007669"/>
    <property type="project" value="InterPro"/>
</dbReference>
<dbReference type="PANTHER" id="PTHR43037">
    <property type="entry name" value="UNNAMED PRODUCT-RELATED"/>
    <property type="match status" value="1"/>
</dbReference>
<protein>
    <recommendedName>
        <fullName evidence="3">Phospholipase/carboxylesterase/thioesterase domain-containing protein</fullName>
    </recommendedName>
</protein>
<feature type="domain" description="Phospholipase/carboxylesterase/thioesterase" evidence="3">
    <location>
        <begin position="46"/>
        <end position="240"/>
    </location>
</feature>
<dbReference type="Pfam" id="PF02230">
    <property type="entry name" value="Abhydrolase_2"/>
    <property type="match status" value="1"/>
</dbReference>
<dbReference type="InterPro" id="IPR050955">
    <property type="entry name" value="Plant_Biomass_Hydrol_Est"/>
</dbReference>
<reference evidence="4" key="1">
    <citation type="submission" date="2016-04" db="EMBL/GenBank/DDBJ databases">
        <authorList>
            <person name="Evans L.H."/>
            <person name="Alamgir A."/>
            <person name="Owens N."/>
            <person name="Weber N.D."/>
            <person name="Virtaneva K."/>
            <person name="Barbian K."/>
            <person name="Babar A."/>
            <person name="Rosenke K."/>
        </authorList>
    </citation>
    <scope>NUCLEOTIDE SEQUENCE</scope>
    <source>
        <strain evidence="4">86-1</strain>
    </source>
</reference>
<accession>A0A212JZQ4</accession>
<name>A0A212JZQ4_9BACT</name>
<sequence>MKRSIFIFILFVCTVYSFAQFKNASYMVNGYALPYLVMYPENYDATKQYPLVVMLHGAGERGDDNQKQLTHGKQFLSEHFQSAYPAIVIVPQCPANNYWSNVARHQIDDKMTLTFGLSDEPTQSMKTAMWLIQDWLSSGKVDLSRVYIGGLSMGGMGTLEMLWRMPQTFAAAFPICGGTDLSKLPLYAKHTAVWLFHGDDDSVVPVDNSRNIYARLKILGCDVEYTEYKGVNHGSWVNAFAEDGLVPWLFKHKK</sequence>
<dbReference type="InterPro" id="IPR029058">
    <property type="entry name" value="AB_hydrolase_fold"/>
</dbReference>
<dbReference type="EMBL" id="FLUM01000003">
    <property type="protein sequence ID" value="SBW04893.1"/>
    <property type="molecule type" value="Genomic_DNA"/>
</dbReference>
<dbReference type="RefSeq" id="WP_296943157.1">
    <property type="nucleotide sequence ID" value="NZ_LT599032.1"/>
</dbReference>
<evidence type="ECO:0000313" key="4">
    <source>
        <dbReference type="EMBL" id="SBW04893.1"/>
    </source>
</evidence>
<feature type="signal peptide" evidence="2">
    <location>
        <begin position="1"/>
        <end position="19"/>
    </location>
</feature>
<dbReference type="InterPro" id="IPR003140">
    <property type="entry name" value="PLipase/COase/thioEstase"/>
</dbReference>
<feature type="chain" id="PRO_5012419863" description="Phospholipase/carboxylesterase/thioesterase domain-containing protein" evidence="2">
    <location>
        <begin position="20"/>
        <end position="254"/>
    </location>
</feature>
<dbReference type="SUPFAM" id="SSF53474">
    <property type="entry name" value="alpha/beta-Hydrolases"/>
    <property type="match status" value="1"/>
</dbReference>
<gene>
    <name evidence="4" type="ORF">KL86DYS1_30962</name>
</gene>
<keyword evidence="1 2" id="KW-0732">Signal</keyword>
<organism evidence="4">
    <name type="scientific">uncultured Dysgonomonas sp</name>
    <dbReference type="NCBI Taxonomy" id="206096"/>
    <lineage>
        <taxon>Bacteria</taxon>
        <taxon>Pseudomonadati</taxon>
        <taxon>Bacteroidota</taxon>
        <taxon>Bacteroidia</taxon>
        <taxon>Bacteroidales</taxon>
        <taxon>Dysgonomonadaceae</taxon>
        <taxon>Dysgonomonas</taxon>
        <taxon>environmental samples</taxon>
    </lineage>
</organism>
<evidence type="ECO:0000256" key="2">
    <source>
        <dbReference type="SAM" id="SignalP"/>
    </source>
</evidence>
<proteinExistence type="predicted"/>
<dbReference type="AlphaFoldDB" id="A0A212JZQ4"/>
<evidence type="ECO:0000259" key="3">
    <source>
        <dbReference type="Pfam" id="PF02230"/>
    </source>
</evidence>
<dbReference type="PANTHER" id="PTHR43037:SF1">
    <property type="entry name" value="BLL1128 PROTEIN"/>
    <property type="match status" value="1"/>
</dbReference>
<dbReference type="Gene3D" id="3.40.50.1820">
    <property type="entry name" value="alpha/beta hydrolase"/>
    <property type="match status" value="1"/>
</dbReference>
<evidence type="ECO:0000256" key="1">
    <source>
        <dbReference type="ARBA" id="ARBA00022729"/>
    </source>
</evidence>